<reference evidence="2" key="1">
    <citation type="submission" date="2015-12" db="EMBL/GenBank/DDBJ databases">
        <title>Update maize B73 reference genome by single molecule sequencing technologies.</title>
        <authorList>
            <consortium name="Maize Genome Sequencing Project"/>
            <person name="Ware D."/>
        </authorList>
    </citation>
    <scope>NUCLEOTIDE SEQUENCE</scope>
    <source>
        <tissue evidence="2">Seedling</tissue>
    </source>
</reference>
<protein>
    <submittedName>
        <fullName evidence="2">Uncharacterized protein</fullName>
    </submittedName>
</protein>
<accession>A0A1D6P715</accession>
<evidence type="ECO:0000313" key="2">
    <source>
        <dbReference type="EMBL" id="AQL05631.1"/>
    </source>
</evidence>
<dbReference type="InParanoid" id="A0A1D6P715"/>
<sequence length="188" mass="21290">MATNQMNAQCCKQIIFDILPHLSVVLCLFGSEEAHAEVGEGEFRGSAYDIAMGKQWMDRSSRFRSSALKLGMKRPEKALQDFYGHVMPNPDQASKLNWDHIAWVKSGQKYLLNNAISDKSRWSFCRRSTRHRVLKNSDISEPETLSSSKAKADITPSNNVYTSTYSYASEKPMQQDKPDEEGSPIHII</sequence>
<feature type="region of interest" description="Disordered" evidence="1">
    <location>
        <begin position="166"/>
        <end position="188"/>
    </location>
</feature>
<dbReference type="STRING" id="4577.A0A1D6P715"/>
<organism evidence="2">
    <name type="scientific">Zea mays</name>
    <name type="common">Maize</name>
    <dbReference type="NCBI Taxonomy" id="4577"/>
    <lineage>
        <taxon>Eukaryota</taxon>
        <taxon>Viridiplantae</taxon>
        <taxon>Streptophyta</taxon>
        <taxon>Embryophyta</taxon>
        <taxon>Tracheophyta</taxon>
        <taxon>Spermatophyta</taxon>
        <taxon>Magnoliopsida</taxon>
        <taxon>Liliopsida</taxon>
        <taxon>Poales</taxon>
        <taxon>Poaceae</taxon>
        <taxon>PACMAD clade</taxon>
        <taxon>Panicoideae</taxon>
        <taxon>Andropogonodae</taxon>
        <taxon>Andropogoneae</taxon>
        <taxon>Tripsacinae</taxon>
        <taxon>Zea</taxon>
    </lineage>
</organism>
<gene>
    <name evidence="2" type="ORF">ZEAMMB73_Zm00001d047112</name>
</gene>
<dbReference type="EMBL" id="CM000785">
    <property type="protein sequence ID" value="AQL05631.1"/>
    <property type="molecule type" value="Genomic_DNA"/>
</dbReference>
<proteinExistence type="predicted"/>
<evidence type="ECO:0000256" key="1">
    <source>
        <dbReference type="SAM" id="MobiDB-lite"/>
    </source>
</evidence>
<name>A0A1D6P715_MAIZE</name>
<dbReference type="AlphaFoldDB" id="A0A1D6P715"/>
<dbReference type="ExpressionAtlas" id="A0A1D6P715">
    <property type="expression patterns" value="baseline and differential"/>
</dbReference>